<feature type="region of interest" description="Disordered" evidence="1">
    <location>
        <begin position="460"/>
        <end position="488"/>
    </location>
</feature>
<protein>
    <submittedName>
        <fullName evidence="2">Uncharacterized protein</fullName>
    </submittedName>
</protein>
<keyword evidence="2" id="KW-0614">Plasmid</keyword>
<dbReference type="OrthoDB" id="351350at2"/>
<feature type="compositionally biased region" description="Polar residues" evidence="1">
    <location>
        <begin position="468"/>
        <end position="488"/>
    </location>
</feature>
<dbReference type="EMBL" id="CP005747">
    <property type="protein sequence ID" value="AHH11189.1"/>
    <property type="molecule type" value="Genomic_DNA"/>
</dbReference>
<sequence>MMRVKHFSLLVVLMLMSLLLLIGCSSDATMPEPDVSKPDVKDMKDEGVELKQFLDTFNLLADEQVAVGEIQGILLDPNIGKSEGYKIYTVQGFFDLLKTLGALRVKKIVENYLRVSNVQKNFEKSIDEFHDANEKDQLRKKLNDNRASYALYLKKLFSKSAPGSVISDDYISGMAKQVDDQIALLEREIKGVLQDKYIYLHFALEEQLALNEIKDILLDPKIGKYKGYDKYTLEIFYKLLGTLGDVKLKTMIEAYLRYEQLRAVDYAKVSKAIKDIEDLVFKERFQQELDDINNKYTLALKALFHAPNTDSIYQGVVRRIYYPHYFNLLLKGVQGFIRFEETFADLLEYEQDVIRYMEEEVQEAGELDFKILLGELGVDRLKKIVEIHLDVLKEQKSTEKFLKDLPKGDKKDDLKSQFADYVNDYIPHLESCFKGADVDEIYNKFINSKYADNFKMLRKSDSPAAGNQAGNASSMPSATPDATTTSNP</sequence>
<evidence type="ECO:0000313" key="2">
    <source>
        <dbReference type="EMBL" id="AHH11189.1"/>
    </source>
</evidence>
<proteinExistence type="predicted"/>
<organism evidence="2">
    <name type="scientific">Borrelia coriaceae ATCC 43381</name>
    <dbReference type="NCBI Taxonomy" id="1408429"/>
    <lineage>
        <taxon>Bacteria</taxon>
        <taxon>Pseudomonadati</taxon>
        <taxon>Spirochaetota</taxon>
        <taxon>Spirochaetia</taxon>
        <taxon>Spirochaetales</taxon>
        <taxon>Borreliaceae</taxon>
        <taxon>Borrelia</taxon>
    </lineage>
</organism>
<reference evidence="2" key="1">
    <citation type="submission" date="2013-04" db="EMBL/GenBank/DDBJ databases">
        <title>Comparative Genomics of Relapsing Fever Spirochetes.</title>
        <authorList>
            <person name="Schwan T.G."/>
            <person name="Raffel S.J."/>
            <person name="Porcella S.F."/>
            <person name="Martens C.A."/>
            <person name="Bruno D.P."/>
            <person name="Ricklefs S.M."/>
            <person name="Barbian K.B."/>
        </authorList>
    </citation>
    <scope>NUCLEOTIDE SEQUENCE</scope>
    <source>
        <strain evidence="2">Co53</strain>
        <plasmid evidence="2">unnamed</plasmid>
    </source>
</reference>
<accession>W5SVE7</accession>
<evidence type="ECO:0000256" key="1">
    <source>
        <dbReference type="SAM" id="MobiDB-lite"/>
    </source>
</evidence>
<dbReference type="PROSITE" id="PS51257">
    <property type="entry name" value="PROKAR_LIPOPROTEIN"/>
    <property type="match status" value="1"/>
</dbReference>
<geneLocation type="plasmid" evidence="2">
    <name>unnamed</name>
</geneLocation>
<dbReference type="RefSeq" id="WP_025408533.1">
    <property type="nucleotide sequence ID" value="NZ_CP005747.1"/>
</dbReference>
<dbReference type="AlphaFoldDB" id="W5SVE7"/>
<dbReference type="HOGENOM" id="CLU_020855_1_0_12"/>
<name>W5SVE7_9SPIR</name>
<dbReference type="NCBIfam" id="NF047534">
    <property type="entry name" value="lipo_BTA121_dup"/>
    <property type="match status" value="3"/>
</dbReference>
<gene>
    <name evidence="2" type="ORF">BCO_0005801</name>
</gene>